<gene>
    <name evidence="2" type="ORF">BR63_05565</name>
    <name evidence="3" type="ORF">BR63_06650</name>
    <name evidence="4" type="ORF">BR63_16975</name>
</gene>
<dbReference type="Pfam" id="PF17295">
    <property type="entry name" value="DUF5348"/>
    <property type="match status" value="1"/>
</dbReference>
<evidence type="ECO:0000313" key="2">
    <source>
        <dbReference type="EMBL" id="QNB45826.1"/>
    </source>
</evidence>
<evidence type="ECO:0000313" key="4">
    <source>
        <dbReference type="EMBL" id="QNB47810.1"/>
    </source>
</evidence>
<sequence>MKQQWCKMTYDHEQDRWMVDTGDYCYELHCGEVFDLLIGSTSIPCRIEYDHQWYVIMPGARFNLRIGNSYKVEI</sequence>
<dbReference type="Gene3D" id="2.40.10.390">
    <property type="match status" value="1"/>
</dbReference>
<name>A0A7G6E6V6_THEFR</name>
<dbReference type="KEGG" id="tfr:BR63_05565"/>
<dbReference type="RefSeq" id="WP_187142736.1">
    <property type="nucleotide sequence ID" value="NZ_CP045798.1"/>
</dbReference>
<dbReference type="KEGG" id="tfr:BR63_16975"/>
<dbReference type="EMBL" id="CP045798">
    <property type="protein sequence ID" value="QNB45826.1"/>
    <property type="molecule type" value="Genomic_DNA"/>
</dbReference>
<reference evidence="4" key="1">
    <citation type="submission" date="2014-08" db="EMBL/GenBank/DDBJ databases">
        <authorList>
            <consortium name="DOE Joint Genome Institute"/>
            <person name="Grzymski J.J."/>
            <person name="Huntemann M."/>
            <person name="Han J."/>
            <person name="Chen A."/>
            <person name="Kyrpides N."/>
            <person name="Mavromatis K."/>
            <person name="Markowitz V."/>
            <person name="Palaniappan K."/>
            <person name="Ivanova N."/>
            <person name="Schaumberg A."/>
            <person name="Pati A."/>
            <person name="Liolios K."/>
            <person name="Nordberg H.P."/>
            <person name="Cantor M.N."/>
            <person name="Hua S.X."/>
            <person name="Woyke T."/>
        </authorList>
    </citation>
    <scope>NUCLEOTIDE SEQUENCE</scope>
    <source>
        <strain evidence="4">DRI-13</strain>
    </source>
</reference>
<proteinExistence type="predicted"/>
<dbReference type="Proteomes" id="UP000515847">
    <property type="component" value="Chromosome"/>
</dbReference>
<reference evidence="4" key="4">
    <citation type="submission" date="2020-09" db="EMBL/GenBank/DDBJ databases">
        <title>Closed Genome of Thermoanaerosceptrum fracticalcis.</title>
        <authorList>
            <person name="Hamilton-Brehm S.D."/>
            <person name="Xiao R."/>
        </authorList>
    </citation>
    <scope>NUCLEOTIDE SEQUENCE</scope>
    <source>
        <strain evidence="4">DRI-13</strain>
    </source>
</reference>
<accession>A0A7G6E6V6</accession>
<organism evidence="4 5">
    <name type="scientific">Thermanaerosceptrum fracticalcis</name>
    <dbReference type="NCBI Taxonomy" id="1712410"/>
    <lineage>
        <taxon>Bacteria</taxon>
        <taxon>Bacillati</taxon>
        <taxon>Bacillota</taxon>
        <taxon>Clostridia</taxon>
        <taxon>Eubacteriales</taxon>
        <taxon>Peptococcaceae</taxon>
        <taxon>Thermanaerosceptrum</taxon>
    </lineage>
</organism>
<evidence type="ECO:0000259" key="1">
    <source>
        <dbReference type="Pfam" id="PF17295"/>
    </source>
</evidence>
<evidence type="ECO:0000313" key="3">
    <source>
        <dbReference type="EMBL" id="QNB46023.1"/>
    </source>
</evidence>
<dbReference type="KEGG" id="tfr:BR63_06650"/>
<dbReference type="EMBL" id="CP045798">
    <property type="protein sequence ID" value="QNB46023.1"/>
    <property type="molecule type" value="Genomic_DNA"/>
</dbReference>
<feature type="domain" description="DUF5348" evidence="1">
    <location>
        <begin position="7"/>
        <end position="74"/>
    </location>
</feature>
<dbReference type="InterPro" id="IPR035255">
    <property type="entry name" value="DUF5348"/>
</dbReference>
<reference evidence="4" key="3">
    <citation type="submission" date="2019-10" db="EMBL/GenBank/DDBJ databases">
        <authorList>
            <person name="Murphy T.R."/>
        </authorList>
    </citation>
    <scope>NUCLEOTIDE SEQUENCE</scope>
    <source>
        <strain evidence="4">DRI-13</strain>
    </source>
</reference>
<keyword evidence="5" id="KW-1185">Reference proteome</keyword>
<reference evidence="4 5" key="2">
    <citation type="journal article" date="2019" name="Front. Microbiol.">
        <title>Thermoanaerosceptrum fracticalcis gen. nov. sp. nov., a Novel Fumarate-Fermenting Microorganism From a Deep Fractured Carbonate Aquifer of the US Great Basin.</title>
        <authorList>
            <person name="Hamilton-Brehm S.D."/>
            <person name="Stewart L.E."/>
            <person name="Zavarin M."/>
            <person name="Caldwell M."/>
            <person name="Lawson P.A."/>
            <person name="Onstott T.C."/>
            <person name="Grzymski J."/>
            <person name="Neveux I."/>
            <person name="Lollar B.S."/>
            <person name="Russell C.E."/>
            <person name="Moser D.P."/>
        </authorList>
    </citation>
    <scope>NUCLEOTIDE SEQUENCE [LARGE SCALE GENOMIC DNA]</scope>
    <source>
        <strain evidence="4 5">DRI-13</strain>
    </source>
</reference>
<protein>
    <recommendedName>
        <fullName evidence="1">DUF5348 domain-containing protein</fullName>
    </recommendedName>
</protein>
<dbReference type="EMBL" id="CP045798">
    <property type="protein sequence ID" value="QNB47810.1"/>
    <property type="molecule type" value="Genomic_DNA"/>
</dbReference>
<dbReference type="AlphaFoldDB" id="A0A7G6E6V6"/>
<evidence type="ECO:0000313" key="5">
    <source>
        <dbReference type="Proteomes" id="UP000515847"/>
    </source>
</evidence>